<dbReference type="HOGENOM" id="CLU_143346_0_0_10"/>
<accession>B3ER57</accession>
<dbReference type="InterPro" id="IPR002197">
    <property type="entry name" value="HTH_Fis"/>
</dbReference>
<dbReference type="STRING" id="452471.Aasi_0269"/>
<dbReference type="GO" id="GO:0043565">
    <property type="term" value="F:sequence-specific DNA binding"/>
    <property type="evidence" value="ECO:0007669"/>
    <property type="project" value="InterPro"/>
</dbReference>
<evidence type="ECO:0000259" key="1">
    <source>
        <dbReference type="Pfam" id="PF02954"/>
    </source>
</evidence>
<feature type="domain" description="DNA binding HTH" evidence="1">
    <location>
        <begin position="11"/>
        <end position="36"/>
    </location>
</feature>
<sequence>MIHRGHIVEKIVRKSGYSLTKLAEKLGISRNTLYNRFDNANLGYRFIMDVGNIIHYDFTLDFPEIKKESSLIGDYSMVVPKREDRAADLWRIEGKYTHLLEKYTKLLGILVKIANENELHTLKKEIVNLLEKETRG</sequence>
<dbReference type="Proteomes" id="UP000001227">
    <property type="component" value="Chromosome"/>
</dbReference>
<proteinExistence type="predicted"/>
<name>B3ER57_AMOA5</name>
<dbReference type="eggNOG" id="COG2204">
    <property type="taxonomic scope" value="Bacteria"/>
</dbReference>
<dbReference type="KEGG" id="aas:Aasi_0269"/>
<evidence type="ECO:0000313" key="2">
    <source>
        <dbReference type="EMBL" id="ACE05709.1"/>
    </source>
</evidence>
<dbReference type="AlphaFoldDB" id="B3ER57"/>
<evidence type="ECO:0000313" key="3">
    <source>
        <dbReference type="Proteomes" id="UP000001227"/>
    </source>
</evidence>
<dbReference type="OrthoDB" id="981159at2"/>
<keyword evidence="3" id="KW-1185">Reference proteome</keyword>
<organism evidence="2 3">
    <name type="scientific">Amoebophilus asiaticus (strain 5a2)</name>
    <dbReference type="NCBI Taxonomy" id="452471"/>
    <lineage>
        <taxon>Bacteria</taxon>
        <taxon>Pseudomonadati</taxon>
        <taxon>Bacteroidota</taxon>
        <taxon>Cytophagia</taxon>
        <taxon>Cytophagales</taxon>
        <taxon>Amoebophilaceae</taxon>
        <taxon>Candidatus Amoebophilus</taxon>
    </lineage>
</organism>
<dbReference type="RefSeq" id="WP_012472470.1">
    <property type="nucleotide sequence ID" value="NC_010830.1"/>
</dbReference>
<protein>
    <recommendedName>
        <fullName evidence="1">DNA binding HTH domain-containing protein</fullName>
    </recommendedName>
</protein>
<reference evidence="2 3" key="1">
    <citation type="journal article" date="2010" name="J. Bacteriol.">
        <title>The genome of the amoeba symbiont 'Candidatus Amoebophilus asiaticus' reveals common mechanisms for host cell interaction among amoeba-associated bacteria.</title>
        <authorList>
            <person name="Schmitz-Esser S."/>
            <person name="Tischler P."/>
            <person name="Arnold R."/>
            <person name="Montanaro J."/>
            <person name="Wagner M."/>
            <person name="Rattei T."/>
            <person name="Horn M."/>
        </authorList>
    </citation>
    <scope>NUCLEOTIDE SEQUENCE [LARGE SCALE GENOMIC DNA]</scope>
    <source>
        <strain evidence="2 3">5a2</strain>
    </source>
</reference>
<dbReference type="EMBL" id="CP001102">
    <property type="protein sequence ID" value="ACE05709.1"/>
    <property type="molecule type" value="Genomic_DNA"/>
</dbReference>
<dbReference type="Gene3D" id="1.10.10.60">
    <property type="entry name" value="Homeodomain-like"/>
    <property type="match status" value="1"/>
</dbReference>
<gene>
    <name evidence="2" type="ordered locus">Aasi_0269</name>
</gene>
<dbReference type="Pfam" id="PF02954">
    <property type="entry name" value="HTH_8"/>
    <property type="match status" value="1"/>
</dbReference>